<accession>A0A2H5BGC3</accession>
<evidence type="ECO:0000313" key="1">
    <source>
        <dbReference type="EMBL" id="AUG85033.1"/>
    </source>
</evidence>
<name>A0A2H5BGC3_9CAUD</name>
<dbReference type="EMBL" id="MG649966">
    <property type="protein sequence ID" value="AUG85033.1"/>
    <property type="molecule type" value="Genomic_DNA"/>
</dbReference>
<sequence length="180" mass="20164">MAEIITIDEYKAFASIEGKKNDPQIEALIKSCSEIVQEYIGYPLTATGSIETTVRTRAKVTEYMLPNFEMDVQEVKYIPRGSTSANGISLDSSDYYVSDTGKLELYSITPNNGDTLWISYNIAAPDLESIKLATMLLVKYYYKEEFNKTSVGAGGQTVAYQTGKNFPPHVRAILLMHRMF</sequence>
<gene>
    <name evidence="1" type="ORF">CETO_26</name>
</gene>
<evidence type="ECO:0008006" key="3">
    <source>
        <dbReference type="Google" id="ProtNLM"/>
    </source>
</evidence>
<proteinExistence type="predicted"/>
<reference evidence="1 2" key="1">
    <citation type="submission" date="2017-12" db="EMBL/GenBank/DDBJ databases">
        <authorList>
            <person name="Lestochi C.V."/>
            <person name="Miller K.C."/>
            <person name="Miller J.S."/>
            <person name="Stanton M.L."/>
            <person name="Broussard G.W."/>
        </authorList>
    </citation>
    <scope>NUCLEOTIDE SEQUENCE [LARGE SCALE GENOMIC DNA]</scope>
</reference>
<organism evidence="1 2">
    <name type="scientific">Vibrio phage Ceto</name>
    <dbReference type="NCBI Taxonomy" id="2570300"/>
    <lineage>
        <taxon>Viruses</taxon>
        <taxon>Duplodnaviria</taxon>
        <taxon>Heunggongvirae</taxon>
        <taxon>Uroviricota</taxon>
        <taxon>Caudoviricetes</taxon>
        <taxon>Demerecviridae</taxon>
        <taxon>Ermolyevavirinae</taxon>
        <taxon>Cetovirus</taxon>
        <taxon>Cetovirus ceto</taxon>
    </lineage>
</organism>
<dbReference type="Gene3D" id="1.10.3230.30">
    <property type="entry name" value="Phage gp6-like head-tail connector protein"/>
    <property type="match status" value="1"/>
</dbReference>
<dbReference type="Proteomes" id="UP000240819">
    <property type="component" value="Segment"/>
</dbReference>
<dbReference type="Pfam" id="PF24163">
    <property type="entry name" value="HCP"/>
    <property type="match status" value="1"/>
</dbReference>
<keyword evidence="2" id="KW-1185">Reference proteome</keyword>
<protein>
    <recommendedName>
        <fullName evidence="3">Head completion protein</fullName>
    </recommendedName>
</protein>
<dbReference type="InterPro" id="IPR056472">
    <property type="entry name" value="HCP"/>
</dbReference>
<evidence type="ECO:0000313" key="2">
    <source>
        <dbReference type="Proteomes" id="UP000240819"/>
    </source>
</evidence>